<reference evidence="12 13" key="1">
    <citation type="journal article" date="2015" name="PLoS Pathog.">
        <title>Evolution of genome size and complexity in the rhabdoviridae.</title>
        <authorList>
            <person name="Walker P.J."/>
            <person name="Firth C."/>
            <person name="Widen S.G."/>
            <person name="Blasdell K.R."/>
            <person name="Guzman H."/>
            <person name="Wood T.G."/>
            <person name="Paradkar P.N."/>
            <person name="Holmes E.C."/>
            <person name="Tesh R.B."/>
            <person name="Vasilakis N."/>
        </authorList>
    </citation>
    <scope>NUCLEOTIDE SEQUENCE [LARGE SCALE GENOMIC DNA]</scope>
    <source>
        <strain evidence="12">DPP819</strain>
    </source>
</reference>
<evidence type="ECO:0000256" key="7">
    <source>
        <dbReference type="ARBA" id="ARBA00023136"/>
    </source>
</evidence>
<evidence type="ECO:0000313" key="13">
    <source>
        <dbReference type="Proteomes" id="UP000154472"/>
    </source>
</evidence>
<accession>A0A096ZGU2</accession>
<evidence type="ECO:0000256" key="2">
    <source>
        <dbReference type="ARBA" id="ARBA00022692"/>
    </source>
</evidence>
<evidence type="ECO:0000256" key="1">
    <source>
        <dbReference type="ARBA" id="ARBA00004563"/>
    </source>
</evidence>
<gene>
    <name evidence="12" type="primary">G</name>
</gene>
<organism evidence="12 13">
    <name type="scientific">Koolpinyah virus</name>
    <dbReference type="NCBI Taxonomy" id="1550518"/>
    <lineage>
        <taxon>Viruses</taxon>
        <taxon>Riboviria</taxon>
        <taxon>Orthornavirae</taxon>
        <taxon>Negarnaviricota</taxon>
        <taxon>Haploviricotina</taxon>
        <taxon>Monjiviricetes</taxon>
        <taxon>Mononegavirales</taxon>
        <taxon>Rhabdoviridae</taxon>
        <taxon>Alpharhabdovirinae</taxon>
        <taxon>Ephemerovirus</taxon>
        <taxon>Ephemerovirus koolpinyah</taxon>
    </lineage>
</organism>
<dbReference type="OrthoDB" id="21147at10239"/>
<dbReference type="GeneID" id="26122866"/>
<keyword evidence="5" id="KW-0261">Viral envelope protein</keyword>
<keyword evidence="3" id="KW-0732">Signal</keyword>
<dbReference type="RefSeq" id="YP_009177196.1">
    <property type="nucleotide sequence ID" value="NC_028239.1"/>
</dbReference>
<feature type="transmembrane region" description="Helical" evidence="9">
    <location>
        <begin position="561"/>
        <end position="579"/>
    </location>
</feature>
<keyword evidence="8" id="KW-0325">Glycoprotein</keyword>
<evidence type="ECO:0000259" key="10">
    <source>
        <dbReference type="Pfam" id="PF00974"/>
    </source>
</evidence>
<keyword evidence="2 9" id="KW-0812">Transmembrane</keyword>
<dbReference type="InterPro" id="IPR055447">
    <property type="entry name" value="Rhabdo_glycop_CD"/>
</dbReference>
<keyword evidence="4" id="KW-0946">Virion</keyword>
<evidence type="ECO:0000259" key="11">
    <source>
        <dbReference type="Pfam" id="PF24833"/>
    </source>
</evidence>
<dbReference type="GO" id="GO:0055036">
    <property type="term" value="C:virion membrane"/>
    <property type="evidence" value="ECO:0007669"/>
    <property type="project" value="UniProtKB-SubCell"/>
</dbReference>
<dbReference type="GO" id="GO:0019031">
    <property type="term" value="C:viral envelope"/>
    <property type="evidence" value="ECO:0007669"/>
    <property type="project" value="UniProtKB-KW"/>
</dbReference>
<feature type="domain" description="Spike glycoprotein fusion" evidence="10">
    <location>
        <begin position="73"/>
        <end position="172"/>
    </location>
</feature>
<evidence type="ECO:0000256" key="6">
    <source>
        <dbReference type="ARBA" id="ARBA00022989"/>
    </source>
</evidence>
<protein>
    <submittedName>
        <fullName evidence="12">Glycoprotein</fullName>
    </submittedName>
</protein>
<name>A0A096ZGU2_9RHAB</name>
<proteinExistence type="predicted"/>
<dbReference type="SUPFAM" id="SSF161008">
    <property type="entry name" value="Viral glycoprotein ectodomain-like"/>
    <property type="match status" value="1"/>
</dbReference>
<feature type="domain" description="Spike glycoprotein G central" evidence="11">
    <location>
        <begin position="287"/>
        <end position="357"/>
    </location>
</feature>
<keyword evidence="6 9" id="KW-1133">Transmembrane helix</keyword>
<sequence>MKSLTRTTLILILFGQSISYRIANLPFDCENEHEIPVEAIECPTRKKELKVDHLKEGREHRICKPKLSTDDHVKGKLCRIQKWKTKCTETWYFTTYIEYEVVDVMPNKIECAKEWERAKAGFPIIPFFPPAVCYWNAENVISETFVTLVDHPVLQDPYNSEVIDPIFYGTRCSPINNFDSHWFCKSVNNLIMWMSDKDQFKSPHCDIHTWDCIVVKTYVSWDEDHDTHKYLRNTTVWESPDIGRVGLYDACKKEFCGVEGIRLNNGEWWFLEREENYYGFDYKDLRKCKEGETIGVRTHVDRTLFEEIDIKLELEHSKCIDVLIKLRSGIAISPFELGYLAPSSYGKGYAYRFEQETKIIYQCYPRIDRVPQIKIVTDNAQNCSDGKMRYMRTFNQTRVGKYKRAVCMYKNVFIPEAQQDKEAGYDIGKWQFAGSNDSIEGNISKNGWSNFRSQSGSEYQIGWNGMIKLTSGRYLINTYALLDGLLHEAQLSALEVKPFDHPVYHHMDDFIKWLNGSSINEERDLLDDSRLERTDIIKSAGEKIKGVYHNIVGWFSGVTSVIRWVLWGIGAIVTLYVIIKIRRVMKKKNNENEGKNEVKQFFEKLSKIKTHKSDNVLPTNKAGIGKDKKDDEYEMINFYS</sequence>
<keyword evidence="7 9" id="KW-0472">Membrane</keyword>
<dbReference type="Gene3D" id="2.30.29.130">
    <property type="match status" value="1"/>
</dbReference>
<evidence type="ECO:0000256" key="4">
    <source>
        <dbReference type="ARBA" id="ARBA00022844"/>
    </source>
</evidence>
<dbReference type="Proteomes" id="UP000154472">
    <property type="component" value="Segment"/>
</dbReference>
<dbReference type="EMBL" id="KM085029">
    <property type="protein sequence ID" value="AIR95561.1"/>
    <property type="molecule type" value="Viral_cRNA"/>
</dbReference>
<evidence type="ECO:0000256" key="3">
    <source>
        <dbReference type="ARBA" id="ARBA00022729"/>
    </source>
</evidence>
<evidence type="ECO:0000256" key="8">
    <source>
        <dbReference type="ARBA" id="ARBA00023180"/>
    </source>
</evidence>
<evidence type="ECO:0000256" key="9">
    <source>
        <dbReference type="SAM" id="Phobius"/>
    </source>
</evidence>
<comment type="subcellular location">
    <subcellularLocation>
        <location evidence="1">Virion membrane</location>
        <topology evidence="1">Single-pass type I membrane protein</topology>
    </subcellularLocation>
</comment>
<keyword evidence="13" id="KW-1185">Reference proteome</keyword>
<evidence type="ECO:0000313" key="12">
    <source>
        <dbReference type="EMBL" id="AIR95561.1"/>
    </source>
</evidence>
<dbReference type="KEGG" id="vg:26122866"/>
<evidence type="ECO:0000256" key="5">
    <source>
        <dbReference type="ARBA" id="ARBA00022879"/>
    </source>
</evidence>
<dbReference type="Pfam" id="PF00974">
    <property type="entry name" value="Rhabdo_glycop_FD"/>
    <property type="match status" value="1"/>
</dbReference>
<dbReference type="InterPro" id="IPR001903">
    <property type="entry name" value="Rhabdo_glycop_FD"/>
</dbReference>
<dbReference type="Pfam" id="PF24833">
    <property type="entry name" value="Rhabdo_glycop_CD"/>
    <property type="match status" value="1"/>
</dbReference>